<evidence type="ECO:0000256" key="4">
    <source>
        <dbReference type="ARBA" id="ARBA00022723"/>
    </source>
</evidence>
<feature type="region of interest" description="Disordered" evidence="13">
    <location>
        <begin position="1"/>
        <end position="43"/>
    </location>
</feature>
<dbReference type="GO" id="GO:0045131">
    <property type="term" value="F:pre-mRNA branch point binding"/>
    <property type="evidence" value="ECO:0007669"/>
    <property type="project" value="UniProtKB-UniRule"/>
</dbReference>
<dbReference type="GO" id="GO:0005681">
    <property type="term" value="C:spliceosomal complex"/>
    <property type="evidence" value="ECO:0007669"/>
    <property type="project" value="UniProtKB-KW"/>
</dbReference>
<dbReference type="SUPFAM" id="SSF57756">
    <property type="entry name" value="Retrovirus zinc finger-like domains"/>
    <property type="match status" value="1"/>
</dbReference>
<organism evidence="15">
    <name type="scientific">Palpitomonas bilix</name>
    <dbReference type="NCBI Taxonomy" id="652834"/>
    <lineage>
        <taxon>Eukaryota</taxon>
        <taxon>Eukaryota incertae sedis</taxon>
    </lineage>
</organism>
<comment type="subcellular location">
    <subcellularLocation>
        <location evidence="1 12">Nucleus</location>
    </subcellularLocation>
</comment>
<dbReference type="InterPro" id="IPR045071">
    <property type="entry name" value="BBP-like"/>
</dbReference>
<keyword evidence="9 12" id="KW-0539">Nucleus</keyword>
<evidence type="ECO:0000256" key="5">
    <source>
        <dbReference type="ARBA" id="ARBA00022771"/>
    </source>
</evidence>
<dbReference type="PROSITE" id="PS50158">
    <property type="entry name" value="ZF_CCHC"/>
    <property type="match status" value="1"/>
</dbReference>
<dbReference type="Gene3D" id="3.30.1370.10">
    <property type="entry name" value="K Homology domain, type 1"/>
    <property type="match status" value="1"/>
</dbReference>
<dbReference type="GO" id="GO:0048024">
    <property type="term" value="P:regulation of mRNA splicing, via spliceosome"/>
    <property type="evidence" value="ECO:0007669"/>
    <property type="project" value="TreeGrafter"/>
</dbReference>
<dbReference type="InterPro" id="IPR004087">
    <property type="entry name" value="KH_dom"/>
</dbReference>
<feature type="compositionally biased region" description="Basic and acidic residues" evidence="13">
    <location>
        <begin position="348"/>
        <end position="358"/>
    </location>
</feature>
<reference evidence="15" key="1">
    <citation type="submission" date="2021-01" db="EMBL/GenBank/DDBJ databases">
        <authorList>
            <person name="Corre E."/>
            <person name="Pelletier E."/>
            <person name="Niang G."/>
            <person name="Scheremetjew M."/>
            <person name="Finn R."/>
            <person name="Kale V."/>
            <person name="Holt S."/>
            <person name="Cochrane G."/>
            <person name="Meng A."/>
            <person name="Brown T."/>
            <person name="Cohen L."/>
        </authorList>
    </citation>
    <scope>NUCLEOTIDE SEQUENCE</scope>
    <source>
        <strain evidence="15">NIES-2562</strain>
    </source>
</reference>
<feature type="compositionally biased region" description="Pro residues" evidence="13">
    <location>
        <begin position="318"/>
        <end position="343"/>
    </location>
</feature>
<evidence type="ECO:0000259" key="14">
    <source>
        <dbReference type="PROSITE" id="PS50158"/>
    </source>
</evidence>
<dbReference type="InterPro" id="IPR055256">
    <property type="entry name" value="KH_1_KHDC4/BBP-like"/>
</dbReference>
<dbReference type="InterPro" id="IPR047086">
    <property type="entry name" value="SF1-HH_sf"/>
</dbReference>
<keyword evidence="5 10" id="KW-0863">Zinc-finger</keyword>
<comment type="function">
    <text evidence="12">Necessary for the splicing of pre-mRNA. Has a role in the recognition of the branch site (5'-UACUAAC-3'), the pyrimidine tract and the 3'-splice site at the 3'-end of introns.</text>
</comment>
<feature type="compositionally biased region" description="Low complexity" evidence="13">
    <location>
        <begin position="454"/>
        <end position="467"/>
    </location>
</feature>
<dbReference type="SUPFAM" id="SSF54791">
    <property type="entry name" value="Eukaryotic type KH-domain (KH-domain type I)"/>
    <property type="match status" value="1"/>
</dbReference>
<keyword evidence="4 12" id="KW-0479">Metal-binding</keyword>
<dbReference type="PANTHER" id="PTHR11208">
    <property type="entry name" value="RNA-BINDING PROTEIN RELATED"/>
    <property type="match status" value="1"/>
</dbReference>
<dbReference type="Pfam" id="PF16275">
    <property type="entry name" value="SF1-HH"/>
    <property type="match status" value="1"/>
</dbReference>
<dbReference type="GO" id="GO:0008270">
    <property type="term" value="F:zinc ion binding"/>
    <property type="evidence" value="ECO:0007669"/>
    <property type="project" value="UniProtKB-UniRule"/>
</dbReference>
<evidence type="ECO:0000256" key="1">
    <source>
        <dbReference type="ARBA" id="ARBA00004123"/>
    </source>
</evidence>
<keyword evidence="7 11" id="KW-0694">RNA-binding</keyword>
<dbReference type="InterPro" id="IPR036875">
    <property type="entry name" value="Znf_CCHC_sf"/>
</dbReference>
<dbReference type="PANTHER" id="PTHR11208:SF45">
    <property type="entry name" value="SPLICING FACTOR 1"/>
    <property type="match status" value="1"/>
</dbReference>
<evidence type="ECO:0000256" key="3">
    <source>
        <dbReference type="ARBA" id="ARBA00022664"/>
    </source>
</evidence>
<dbReference type="PROSITE" id="PS50084">
    <property type="entry name" value="KH_TYPE_1"/>
    <property type="match status" value="1"/>
</dbReference>
<evidence type="ECO:0000256" key="2">
    <source>
        <dbReference type="ARBA" id="ARBA00010382"/>
    </source>
</evidence>
<dbReference type="Pfam" id="PF00098">
    <property type="entry name" value="zf-CCHC"/>
    <property type="match status" value="1"/>
</dbReference>
<keyword evidence="12" id="KW-0747">Spliceosome</keyword>
<evidence type="ECO:0000256" key="10">
    <source>
        <dbReference type="PROSITE-ProRule" id="PRU00047"/>
    </source>
</evidence>
<dbReference type="GO" id="GO:0000398">
    <property type="term" value="P:mRNA splicing, via spliceosome"/>
    <property type="evidence" value="ECO:0007669"/>
    <property type="project" value="UniProtKB-UniRule"/>
</dbReference>
<dbReference type="Gene3D" id="4.10.60.10">
    <property type="entry name" value="Zinc finger, CCHC-type"/>
    <property type="match status" value="1"/>
</dbReference>
<keyword evidence="8 12" id="KW-0508">mRNA splicing</keyword>
<comment type="similarity">
    <text evidence="2 12">Belongs to the BBP/SF1 family.</text>
</comment>
<evidence type="ECO:0000256" key="7">
    <source>
        <dbReference type="ARBA" id="ARBA00022884"/>
    </source>
</evidence>
<dbReference type="InterPro" id="IPR001878">
    <property type="entry name" value="Znf_CCHC"/>
</dbReference>
<dbReference type="AlphaFoldDB" id="A0A7S3G6S4"/>
<feature type="compositionally biased region" description="Basic and acidic residues" evidence="13">
    <location>
        <begin position="182"/>
        <end position="201"/>
    </location>
</feature>
<dbReference type="InterPro" id="IPR036612">
    <property type="entry name" value="KH_dom_type_1_sf"/>
</dbReference>
<evidence type="ECO:0000256" key="13">
    <source>
        <dbReference type="SAM" id="MobiDB-lite"/>
    </source>
</evidence>
<evidence type="ECO:0000313" key="15">
    <source>
        <dbReference type="EMBL" id="CAE0249383.1"/>
    </source>
</evidence>
<gene>
    <name evidence="15" type="ORF">PBIL07802_LOCUS11582</name>
</gene>
<name>A0A7S3G6S4_9EUKA</name>
<evidence type="ECO:0000256" key="6">
    <source>
        <dbReference type="ARBA" id="ARBA00022833"/>
    </source>
</evidence>
<protein>
    <recommendedName>
        <fullName evidence="12">Branchpoint-bridging protein</fullName>
    </recommendedName>
</protein>
<dbReference type="SMART" id="SM00343">
    <property type="entry name" value="ZnF_C2HC"/>
    <property type="match status" value="2"/>
</dbReference>
<keyword evidence="6 12" id="KW-0862">Zinc</keyword>
<sequence>MADSASGRGDRKRKSRWGAKVDDAQEEKKSRWGTSGPAEPAIQMINEHRKELLMLEAKITELTRRILLNQYVPVPESERSPSPEPIYDHAGKRLNTREQRFKDKLLKEREELVKQAMKLNPLYKPPADYKPNAVKKMKKIMIPVDKHPGYNFIGLLLGPRGRTHRELEKDTGAKISIRGKGSVKEGKVRKDGRPDPDAHEPQHVVVVADTEDQLERAAKKVEALLVYRDDNDNEHKQKQLRELAAINGTLRDTDYVCHNCGEPGHRIYDCPNRQGKKWNVAGVRCALCGETSHPTSDCPQRVNGSAGDSLLNSDNSAAPPPPLPAASPYGPPPGSGPPPPPPAASNEQIDKTYEDFMKELGGGDDSKQEEVKQPPLPSSGSLAGAPIPAPNMYSAPPPGYYGGYESFPPPPPSYGGPPPPPGYGSYPPLPPPGPPGYGYPPTPGYPPPPPPPSSSNGDSGGAPWMHN</sequence>
<dbReference type="Gene3D" id="6.10.140.1790">
    <property type="match status" value="1"/>
</dbReference>
<feature type="compositionally biased region" description="Pro residues" evidence="13">
    <location>
        <begin position="407"/>
        <end position="453"/>
    </location>
</feature>
<dbReference type="EMBL" id="HBIB01017877">
    <property type="protein sequence ID" value="CAE0249383.1"/>
    <property type="molecule type" value="Transcribed_RNA"/>
</dbReference>
<dbReference type="InterPro" id="IPR032570">
    <property type="entry name" value="SF1-HH"/>
</dbReference>
<proteinExistence type="inferred from homology"/>
<feature type="compositionally biased region" description="Basic and acidic residues" evidence="13">
    <location>
        <begin position="19"/>
        <end position="30"/>
    </location>
</feature>
<evidence type="ECO:0000256" key="9">
    <source>
        <dbReference type="ARBA" id="ARBA00023242"/>
    </source>
</evidence>
<feature type="region of interest" description="Disordered" evidence="13">
    <location>
        <begin position="292"/>
        <end position="467"/>
    </location>
</feature>
<feature type="region of interest" description="Disordered" evidence="13">
    <location>
        <begin position="179"/>
        <end position="201"/>
    </location>
</feature>
<dbReference type="Pfam" id="PF22675">
    <property type="entry name" value="KH-I_KHDC4-BBP"/>
    <property type="match status" value="1"/>
</dbReference>
<accession>A0A7S3G6S4</accession>
<dbReference type="GO" id="GO:0003729">
    <property type="term" value="F:mRNA binding"/>
    <property type="evidence" value="ECO:0007669"/>
    <property type="project" value="TreeGrafter"/>
</dbReference>
<evidence type="ECO:0000256" key="11">
    <source>
        <dbReference type="PROSITE-ProRule" id="PRU00117"/>
    </source>
</evidence>
<evidence type="ECO:0000256" key="12">
    <source>
        <dbReference type="RuleBase" id="RU367126"/>
    </source>
</evidence>
<dbReference type="SMART" id="SM00322">
    <property type="entry name" value="KH"/>
    <property type="match status" value="1"/>
</dbReference>
<dbReference type="CDD" id="cd02395">
    <property type="entry name" value="KH-I_BBP"/>
    <property type="match status" value="1"/>
</dbReference>
<evidence type="ECO:0000256" key="8">
    <source>
        <dbReference type="ARBA" id="ARBA00023187"/>
    </source>
</evidence>
<keyword evidence="3 12" id="KW-0507">mRNA processing</keyword>
<feature type="domain" description="CCHC-type" evidence="14">
    <location>
        <begin position="257"/>
        <end position="272"/>
    </location>
</feature>